<keyword evidence="1" id="KW-0378">Hydrolase</keyword>
<dbReference type="PANTHER" id="PTHR47572:SF4">
    <property type="entry name" value="LACTONASE DRP35"/>
    <property type="match status" value="1"/>
</dbReference>
<dbReference type="Gene3D" id="2.120.10.30">
    <property type="entry name" value="TolB, C-terminal domain"/>
    <property type="match status" value="1"/>
</dbReference>
<dbReference type="InterPro" id="IPR051262">
    <property type="entry name" value="SMP-30/CGR1_Lactonase"/>
</dbReference>
<keyword evidence="2" id="KW-0812">Transmembrane</keyword>
<accession>A0A2W5P925</accession>
<gene>
    <name evidence="4" type="ORF">DI544_02900</name>
</gene>
<protein>
    <submittedName>
        <fullName evidence="4">Gluconolactonase</fullName>
    </submittedName>
</protein>
<keyword evidence="2" id="KW-1133">Transmembrane helix</keyword>
<evidence type="ECO:0000256" key="2">
    <source>
        <dbReference type="SAM" id="Phobius"/>
    </source>
</evidence>
<keyword evidence="2" id="KW-0472">Membrane</keyword>
<dbReference type="SUPFAM" id="SSF63829">
    <property type="entry name" value="Calcium-dependent phosphotriesterase"/>
    <property type="match status" value="1"/>
</dbReference>
<evidence type="ECO:0000313" key="5">
    <source>
        <dbReference type="Proteomes" id="UP000249229"/>
    </source>
</evidence>
<dbReference type="GO" id="GO:0016787">
    <property type="term" value="F:hydrolase activity"/>
    <property type="evidence" value="ECO:0007669"/>
    <property type="project" value="UniProtKB-KW"/>
</dbReference>
<dbReference type="InterPro" id="IPR011042">
    <property type="entry name" value="6-blade_b-propeller_TolB-like"/>
</dbReference>
<evidence type="ECO:0000313" key="4">
    <source>
        <dbReference type="EMBL" id="PZQ61614.1"/>
    </source>
</evidence>
<dbReference type="InterPro" id="IPR013658">
    <property type="entry name" value="SGL"/>
</dbReference>
<evidence type="ECO:0000256" key="1">
    <source>
        <dbReference type="ARBA" id="ARBA00022801"/>
    </source>
</evidence>
<proteinExistence type="predicted"/>
<dbReference type="Proteomes" id="UP000249229">
    <property type="component" value="Unassembled WGS sequence"/>
</dbReference>
<feature type="domain" description="SMP-30/Gluconolactonase/LRE-like region" evidence="3">
    <location>
        <begin position="75"/>
        <end position="340"/>
    </location>
</feature>
<reference evidence="4 5" key="1">
    <citation type="submission" date="2017-08" db="EMBL/GenBank/DDBJ databases">
        <title>Infants hospitalized years apart are colonized by the same room-sourced microbial strains.</title>
        <authorList>
            <person name="Brooks B."/>
            <person name="Olm M.R."/>
            <person name="Firek B.A."/>
            <person name="Baker R."/>
            <person name="Thomas B.C."/>
            <person name="Morowitz M.J."/>
            <person name="Banfield J.F."/>
        </authorList>
    </citation>
    <scope>NUCLEOTIDE SEQUENCE [LARGE SCALE GENOMIC DNA]</scope>
    <source>
        <strain evidence="4">S2_005_001_R1_22</strain>
    </source>
</reference>
<dbReference type="AlphaFoldDB" id="A0A2W5P925"/>
<organism evidence="4 5">
    <name type="scientific">Sphingomonas taxi</name>
    <dbReference type="NCBI Taxonomy" id="1549858"/>
    <lineage>
        <taxon>Bacteria</taxon>
        <taxon>Pseudomonadati</taxon>
        <taxon>Pseudomonadota</taxon>
        <taxon>Alphaproteobacteria</taxon>
        <taxon>Sphingomonadales</taxon>
        <taxon>Sphingomonadaceae</taxon>
        <taxon>Sphingomonas</taxon>
    </lineage>
</organism>
<evidence type="ECO:0000259" key="3">
    <source>
        <dbReference type="Pfam" id="PF08450"/>
    </source>
</evidence>
<dbReference type="Pfam" id="PF08450">
    <property type="entry name" value="SGL"/>
    <property type="match status" value="1"/>
</dbReference>
<feature type="transmembrane region" description="Helical" evidence="2">
    <location>
        <begin position="27"/>
        <end position="47"/>
    </location>
</feature>
<comment type="caution">
    <text evidence="4">The sequence shown here is derived from an EMBL/GenBank/DDBJ whole genome shotgun (WGS) entry which is preliminary data.</text>
</comment>
<dbReference type="EMBL" id="QFQI01000002">
    <property type="protein sequence ID" value="PZQ61614.1"/>
    <property type="molecule type" value="Genomic_DNA"/>
</dbReference>
<sequence length="354" mass="37336">MLSCAGSNDGEQDAGIAQDVGARGRRAVLIGMAGLAVSAMASAAPWARSRRLVAAFDRMVAPDARIETIATGIRWAEGPVWVPAGAYLLFTDPPANIVRRWQRGAGVATFLSPSGAPNPDPAVLREPGANGLTLDGAGRLLIANSGGRSLDRFDLRTRRRETIVARYRGKRFNSPNDLHVARDGSVYFTDPPYGLNGADESPARELPVNGVYRWRGGEAVLLEGGLTRPNGVALSPDERRMYVSVSDAADPRVMVYDLDADGMPTASRVLVSARERHAAGAPGLPDGLKVARDGTLVCSMPGGIMFLTPEGEPVGMIDTPAAAANVAFGEGGGALFVTASDRVLRVPLRRGWQG</sequence>
<dbReference type="PANTHER" id="PTHR47572">
    <property type="entry name" value="LIPOPROTEIN-RELATED"/>
    <property type="match status" value="1"/>
</dbReference>
<name>A0A2W5P925_9SPHN</name>